<proteinExistence type="evidence at protein level"/>
<gene>
    <name evidence="3 5" type="ORF">C16C8.9</name>
    <name evidence="3" type="ORF">CELE_C16C8.9</name>
</gene>
<feature type="chain" id="PRO_5004161778" evidence="1">
    <location>
        <begin position="17"/>
        <end position="157"/>
    </location>
</feature>
<dbReference type="WormBase" id="C16C8.9">
    <property type="protein sequence ID" value="CE08220"/>
    <property type="gene ID" value="WBGene00015847"/>
</dbReference>
<dbReference type="InParanoid" id="P91047"/>
<evidence type="ECO:0007829" key="6">
    <source>
        <dbReference type="PeptideAtlas" id="P91047"/>
    </source>
</evidence>
<dbReference type="PeptideAtlas" id="P91047"/>
<evidence type="ECO:0000313" key="4">
    <source>
        <dbReference type="Proteomes" id="UP000001940"/>
    </source>
</evidence>
<dbReference type="UCSC" id="C16C8.9">
    <property type="organism name" value="c. elegans"/>
</dbReference>
<dbReference type="IntAct" id="P91047">
    <property type="interactions" value="1"/>
</dbReference>
<dbReference type="EMBL" id="BX284602">
    <property type="protein sequence ID" value="CCD64699.1"/>
    <property type="molecule type" value="Genomic_DNA"/>
</dbReference>
<keyword evidence="6" id="KW-1267">Proteomics identification</keyword>
<dbReference type="PIR" id="T29393">
    <property type="entry name" value="T29393"/>
</dbReference>
<protein>
    <submittedName>
        <fullName evidence="3">DUF3828 domain-containing protein</fullName>
    </submittedName>
</protein>
<feature type="signal peptide" evidence="1">
    <location>
        <begin position="1"/>
        <end position="16"/>
    </location>
</feature>
<dbReference type="HOGENOM" id="CLU_1846943_0_0_1"/>
<dbReference type="AGR" id="WB:WBGene00015847"/>
<evidence type="ECO:0000313" key="5">
    <source>
        <dbReference type="WormBase" id="C16C8.9"/>
    </source>
</evidence>
<dbReference type="Pfam" id="PF26531">
    <property type="entry name" value="NTF2_4"/>
    <property type="match status" value="1"/>
</dbReference>
<dbReference type="AlphaFoldDB" id="P91047"/>
<organism evidence="3 4">
    <name type="scientific">Caenorhabditis elegans</name>
    <dbReference type="NCBI Taxonomy" id="6239"/>
    <lineage>
        <taxon>Eukaryota</taxon>
        <taxon>Metazoa</taxon>
        <taxon>Ecdysozoa</taxon>
        <taxon>Nematoda</taxon>
        <taxon>Chromadorea</taxon>
        <taxon>Rhabditida</taxon>
        <taxon>Rhabditina</taxon>
        <taxon>Rhabditomorpha</taxon>
        <taxon>Rhabditoidea</taxon>
        <taxon>Rhabditidae</taxon>
        <taxon>Peloderinae</taxon>
        <taxon>Caenorhabditis</taxon>
    </lineage>
</organism>
<sequence length="157" mass="17948">MRLPILLLSILGLSLGFWHDLYSTSSSPPRPPLDEYATSTISLLDQYAWQNAEQFFTKFIKTVKSGNVRELEDSLLWTIYHDLSAEKMISEFHDYPYIKINDARLSGDQIETNVLFLQQPSGHDIKYKLTGFILSKNLAGHYLMTSIDKTIHHGVKG</sequence>
<name>P91047_CAEEL</name>
<dbReference type="InterPro" id="IPR059078">
    <property type="entry name" value="NTF2-like_nem"/>
</dbReference>
<dbReference type="CTD" id="182676"/>
<evidence type="ECO:0000259" key="2">
    <source>
        <dbReference type="Pfam" id="PF26531"/>
    </source>
</evidence>
<reference evidence="3 4" key="1">
    <citation type="journal article" date="1998" name="Science">
        <title>Genome sequence of the nematode C. elegans: a platform for investigating biology.</title>
        <authorList>
            <consortium name="The C. elegans sequencing consortium"/>
            <person name="Sulson J.E."/>
            <person name="Waterston R."/>
        </authorList>
    </citation>
    <scope>NUCLEOTIDE SEQUENCE [LARGE SCALE GENOMIC DNA]</scope>
    <source>
        <strain evidence="3 4">Bristol N2</strain>
    </source>
</reference>
<dbReference type="Proteomes" id="UP000001940">
    <property type="component" value="Chromosome II"/>
</dbReference>
<dbReference type="GeneID" id="182676"/>
<dbReference type="PaxDb" id="6239-C16C8.9"/>
<accession>P91047</accession>
<dbReference type="STRING" id="6239.C16C8.9.1"/>
<dbReference type="KEGG" id="cel:CELE_C16C8.9"/>
<keyword evidence="1" id="KW-0732">Signal</keyword>
<evidence type="ECO:0000313" key="3">
    <source>
        <dbReference type="EMBL" id="CCD64699.1"/>
    </source>
</evidence>
<evidence type="ECO:0000256" key="1">
    <source>
        <dbReference type="SAM" id="SignalP"/>
    </source>
</evidence>
<dbReference type="RefSeq" id="NP_494553.1">
    <property type="nucleotide sequence ID" value="NM_062152.2"/>
</dbReference>
<dbReference type="Bgee" id="WBGene00015847">
    <property type="expression patterns" value="Expressed in adult organism and 1 other cell type or tissue"/>
</dbReference>
<feature type="domain" description="Nuclear transport factor 2-like" evidence="2">
    <location>
        <begin position="46"/>
        <end position="150"/>
    </location>
</feature>
<keyword evidence="4" id="KW-1185">Reference proteome</keyword>